<evidence type="ECO:0000313" key="2">
    <source>
        <dbReference type="Proteomes" id="UP000257109"/>
    </source>
</evidence>
<feature type="non-terminal residue" evidence="1">
    <location>
        <position position="1"/>
    </location>
</feature>
<organism evidence="1 2">
    <name type="scientific">Mucuna pruriens</name>
    <name type="common">Velvet bean</name>
    <name type="synonym">Dolichos pruriens</name>
    <dbReference type="NCBI Taxonomy" id="157652"/>
    <lineage>
        <taxon>Eukaryota</taxon>
        <taxon>Viridiplantae</taxon>
        <taxon>Streptophyta</taxon>
        <taxon>Embryophyta</taxon>
        <taxon>Tracheophyta</taxon>
        <taxon>Spermatophyta</taxon>
        <taxon>Magnoliopsida</taxon>
        <taxon>eudicotyledons</taxon>
        <taxon>Gunneridae</taxon>
        <taxon>Pentapetalae</taxon>
        <taxon>rosids</taxon>
        <taxon>fabids</taxon>
        <taxon>Fabales</taxon>
        <taxon>Fabaceae</taxon>
        <taxon>Papilionoideae</taxon>
        <taxon>50 kb inversion clade</taxon>
        <taxon>NPAAA clade</taxon>
        <taxon>indigoferoid/millettioid clade</taxon>
        <taxon>Phaseoleae</taxon>
        <taxon>Mucuna</taxon>
    </lineage>
</organism>
<evidence type="ECO:0000313" key="1">
    <source>
        <dbReference type="EMBL" id="RDY05522.1"/>
    </source>
</evidence>
<dbReference type="SUPFAM" id="SSF53098">
    <property type="entry name" value="Ribonuclease H-like"/>
    <property type="match status" value="1"/>
</dbReference>
<keyword evidence="2" id="KW-1185">Reference proteome</keyword>
<dbReference type="PANTHER" id="PTHR48475:SF1">
    <property type="entry name" value="RNASE H TYPE-1 DOMAIN-CONTAINING PROTEIN"/>
    <property type="match status" value="1"/>
</dbReference>
<dbReference type="EMBL" id="QJKJ01001862">
    <property type="protein sequence ID" value="RDY05522.1"/>
    <property type="molecule type" value="Genomic_DNA"/>
</dbReference>
<comment type="caution">
    <text evidence="1">The sequence shown here is derived from an EMBL/GenBank/DDBJ whole genome shotgun (WGS) entry which is preliminary data.</text>
</comment>
<dbReference type="InterPro" id="IPR012337">
    <property type="entry name" value="RNaseH-like_sf"/>
</dbReference>
<dbReference type="PANTHER" id="PTHR48475">
    <property type="entry name" value="RIBONUCLEASE H"/>
    <property type="match status" value="1"/>
</dbReference>
<dbReference type="InterPro" id="IPR036397">
    <property type="entry name" value="RNaseH_sf"/>
</dbReference>
<reference evidence="1" key="1">
    <citation type="submission" date="2018-05" db="EMBL/GenBank/DDBJ databases">
        <title>Draft genome of Mucuna pruriens seed.</title>
        <authorList>
            <person name="Nnadi N.E."/>
            <person name="Vos R."/>
            <person name="Hasami M.H."/>
            <person name="Devisetty U.K."/>
            <person name="Aguiy J.C."/>
        </authorList>
    </citation>
    <scope>NUCLEOTIDE SEQUENCE [LARGE SCALE GENOMIC DNA]</scope>
    <source>
        <strain evidence="1">JCA_2017</strain>
    </source>
</reference>
<protein>
    <submittedName>
        <fullName evidence="1">Uncharacterized protein</fullName>
    </submittedName>
</protein>
<proteinExistence type="predicted"/>
<dbReference type="Proteomes" id="UP000257109">
    <property type="component" value="Unassembled WGS sequence"/>
</dbReference>
<name>A0A371HRW6_MUCPR</name>
<sequence length="210" mass="23194">MNVAVEVANKNIKKIVPKMVVTYKNWHDMLPYALHGFQTLMCTSTGATPYSLVYNTKAVLPVEVEIPSFRVLSEAELDDAEWIKNAFDKKVRPRVFKDGDLVLKKILPNSKDTRGKWAPNYEGPYIVKHAFSGGALILADSEGCGQVVLPFKAQLEKTPKGQLPSLQDGGVNLVRYGGKRYQSPAGSIRLTVGLNDPKLLRGSPKRDPSL</sequence>
<dbReference type="GO" id="GO:0003676">
    <property type="term" value="F:nucleic acid binding"/>
    <property type="evidence" value="ECO:0007669"/>
    <property type="project" value="InterPro"/>
</dbReference>
<gene>
    <name evidence="1" type="ORF">CR513_10636</name>
</gene>
<dbReference type="Gene3D" id="3.30.420.10">
    <property type="entry name" value="Ribonuclease H-like superfamily/Ribonuclease H"/>
    <property type="match status" value="1"/>
</dbReference>
<accession>A0A371HRW6</accession>
<dbReference type="AlphaFoldDB" id="A0A371HRW6"/>